<dbReference type="AlphaFoldDB" id="A0A419TC05"/>
<dbReference type="GO" id="GO:0016787">
    <property type="term" value="F:hydrolase activity"/>
    <property type="evidence" value="ECO:0007669"/>
    <property type="project" value="UniProtKB-KW"/>
</dbReference>
<dbReference type="Gene3D" id="3.40.710.10">
    <property type="entry name" value="DD-peptidase/beta-lactamase superfamily"/>
    <property type="match status" value="1"/>
</dbReference>
<evidence type="ECO:0000313" key="4">
    <source>
        <dbReference type="Proteomes" id="UP000284277"/>
    </source>
</evidence>
<evidence type="ECO:0000259" key="2">
    <source>
        <dbReference type="Pfam" id="PF11954"/>
    </source>
</evidence>
<evidence type="ECO:0000313" key="3">
    <source>
        <dbReference type="EMBL" id="RKD34967.1"/>
    </source>
</evidence>
<dbReference type="Gene3D" id="2.40.128.600">
    <property type="match status" value="1"/>
</dbReference>
<dbReference type="PANTHER" id="PTHR46825:SF15">
    <property type="entry name" value="BETA-LACTAMASE-RELATED DOMAIN-CONTAINING PROTEIN"/>
    <property type="match status" value="1"/>
</dbReference>
<feature type="domain" description="Peptidase S12 Pab87-related C-terminal" evidence="2">
    <location>
        <begin position="387"/>
        <end position="480"/>
    </location>
</feature>
<comment type="caution">
    <text evidence="3">The sequence shown here is derived from an EMBL/GenBank/DDBJ whole genome shotgun (WGS) entry which is preliminary data.</text>
</comment>
<dbReference type="RefSeq" id="WP_120194902.1">
    <property type="nucleotide sequence ID" value="NZ_MCIA01000001.1"/>
</dbReference>
<gene>
    <name evidence="3" type="ORF">BET01_01015</name>
</gene>
<dbReference type="Proteomes" id="UP000284277">
    <property type="component" value="Unassembled WGS sequence"/>
</dbReference>
<proteinExistence type="predicted"/>
<reference evidence="3 4" key="1">
    <citation type="submission" date="2016-08" db="EMBL/GenBank/DDBJ databases">
        <title>A new outlook on sporulation: Clostridium algidixylanolyticum.</title>
        <authorList>
            <person name="Poppleton D.I."/>
            <person name="Gribaldo S."/>
        </authorList>
    </citation>
    <scope>NUCLEOTIDE SEQUENCE [LARGE SCALE GENOMIC DNA]</scope>
    <source>
        <strain evidence="3 4">SPL73</strain>
    </source>
</reference>
<dbReference type="InterPro" id="IPR050491">
    <property type="entry name" value="AmpC-like"/>
</dbReference>
<dbReference type="EMBL" id="MCIA01000001">
    <property type="protein sequence ID" value="RKD34967.1"/>
    <property type="molecule type" value="Genomic_DNA"/>
</dbReference>
<sequence>MRNISISKNPNDLNKFLQEKMVEWNVTGMAAAVIKDGELLFEGELGLRDVKQNRNVTKDTLFAIGSASKAFTSLAITMLVEEGTLDFDAPIKKYIPEFEMKNKYAGEHITLRDMLCHRSGLPRHDMVWLDNTSLLPNDLIAKMKHLDLSKDFRETWQYNNLMYIIIGYVIELVTKMSWSEFIKAKIFEPLGMNNSNFSVEVSKKSSDYSLPYALKGDEVHPLEFRNLDQAQPAGGINSTLTDMTKWLMFHLEKGKVNGTQIVSEKNILQMHSTQIPCKLVPWDFNEVQFSSYGLGWFVESYRGRKHVHHAGNIDGFSSYVSFLPDENLGIVILSNTNTPFWTIPITYSIYDRILGDELVDWSGMIKSEFIKAMESTTGVNKSEIKSQEEDIKPSHSLDNYTGIFENPGYGTIHIVKQEECLNLIYNNVEYKLKHIHDDVFTMTMNDVYIITVSFHGSSKKSIDYVSIPFEQSVKEIQFKKGRK</sequence>
<evidence type="ECO:0000259" key="1">
    <source>
        <dbReference type="Pfam" id="PF00144"/>
    </source>
</evidence>
<dbReference type="InterPro" id="IPR021860">
    <property type="entry name" value="Peptidase_S12_Pab87-rel_C"/>
</dbReference>
<dbReference type="InterPro" id="IPR001466">
    <property type="entry name" value="Beta-lactam-related"/>
</dbReference>
<dbReference type="SUPFAM" id="SSF56601">
    <property type="entry name" value="beta-lactamase/transpeptidase-like"/>
    <property type="match status" value="1"/>
</dbReference>
<dbReference type="PANTHER" id="PTHR46825">
    <property type="entry name" value="D-ALANYL-D-ALANINE-CARBOXYPEPTIDASE/ENDOPEPTIDASE AMPH"/>
    <property type="match status" value="1"/>
</dbReference>
<organism evidence="3 4">
    <name type="scientific">Lacrimispora algidixylanolytica</name>
    <dbReference type="NCBI Taxonomy" id="94868"/>
    <lineage>
        <taxon>Bacteria</taxon>
        <taxon>Bacillati</taxon>
        <taxon>Bacillota</taxon>
        <taxon>Clostridia</taxon>
        <taxon>Lachnospirales</taxon>
        <taxon>Lachnospiraceae</taxon>
        <taxon>Lacrimispora</taxon>
    </lineage>
</organism>
<dbReference type="Pfam" id="PF00144">
    <property type="entry name" value="Beta-lactamase"/>
    <property type="match status" value="1"/>
</dbReference>
<keyword evidence="3" id="KW-0378">Hydrolase</keyword>
<dbReference type="InterPro" id="IPR012338">
    <property type="entry name" value="Beta-lactam/transpept-like"/>
</dbReference>
<name>A0A419TC05_9FIRM</name>
<dbReference type="OrthoDB" id="9797709at2"/>
<keyword evidence="4" id="KW-1185">Reference proteome</keyword>
<feature type="domain" description="Beta-lactamase-related" evidence="1">
    <location>
        <begin position="14"/>
        <end position="339"/>
    </location>
</feature>
<dbReference type="Pfam" id="PF11954">
    <property type="entry name" value="DUF3471"/>
    <property type="match status" value="1"/>
</dbReference>
<accession>A0A419TC05</accession>
<protein>
    <submittedName>
        <fullName evidence="3">Serine hydrolase</fullName>
    </submittedName>
</protein>